<accession>A0ABN9XUX9</accession>
<gene>
    <name evidence="5" type="ORF">PCOR1329_LOCUS78789</name>
</gene>
<comment type="caution">
    <text evidence="5">The sequence shown here is derived from an EMBL/GenBank/DDBJ whole genome shotgun (WGS) entry which is preliminary data.</text>
</comment>
<organism evidence="5 6">
    <name type="scientific">Prorocentrum cordatum</name>
    <dbReference type="NCBI Taxonomy" id="2364126"/>
    <lineage>
        <taxon>Eukaryota</taxon>
        <taxon>Sar</taxon>
        <taxon>Alveolata</taxon>
        <taxon>Dinophyceae</taxon>
        <taxon>Prorocentrales</taxon>
        <taxon>Prorocentraceae</taxon>
        <taxon>Prorocentrum</taxon>
    </lineage>
</organism>
<proteinExistence type="predicted"/>
<dbReference type="SUPFAM" id="SSF103511">
    <property type="entry name" value="Chlorophyll a-b binding protein"/>
    <property type="match status" value="1"/>
</dbReference>
<keyword evidence="3" id="KW-0602">Photosynthesis</keyword>
<evidence type="ECO:0008006" key="7">
    <source>
        <dbReference type="Google" id="ProtNLM"/>
    </source>
</evidence>
<keyword evidence="4" id="KW-0934">Plastid</keyword>
<comment type="subcellular location">
    <subcellularLocation>
        <location evidence="1">Plastid</location>
        <location evidence="1">Chloroplast</location>
    </subcellularLocation>
</comment>
<keyword evidence="6" id="KW-1185">Reference proteome</keyword>
<evidence type="ECO:0000313" key="6">
    <source>
        <dbReference type="Proteomes" id="UP001189429"/>
    </source>
</evidence>
<evidence type="ECO:0000313" key="5">
    <source>
        <dbReference type="EMBL" id="CAK0902016.1"/>
    </source>
</evidence>
<name>A0ABN9XUX9_9DINO</name>
<evidence type="ECO:0000256" key="4">
    <source>
        <dbReference type="ARBA" id="ARBA00022640"/>
    </source>
</evidence>
<dbReference type="Proteomes" id="UP001189429">
    <property type="component" value="Unassembled WGS sequence"/>
</dbReference>
<dbReference type="PANTHER" id="PTHR21649">
    <property type="entry name" value="CHLOROPHYLL A/B BINDING PROTEIN"/>
    <property type="match status" value="1"/>
</dbReference>
<evidence type="ECO:0000256" key="2">
    <source>
        <dbReference type="ARBA" id="ARBA00022528"/>
    </source>
</evidence>
<evidence type="ECO:0000256" key="3">
    <source>
        <dbReference type="ARBA" id="ARBA00022531"/>
    </source>
</evidence>
<reference evidence="5" key="1">
    <citation type="submission" date="2023-10" db="EMBL/GenBank/DDBJ databases">
        <authorList>
            <person name="Chen Y."/>
            <person name="Shah S."/>
            <person name="Dougan E. K."/>
            <person name="Thang M."/>
            <person name="Chan C."/>
        </authorList>
    </citation>
    <scope>NUCLEOTIDE SEQUENCE [LARGE SCALE GENOMIC DNA]</scope>
</reference>
<dbReference type="InterPro" id="IPR001344">
    <property type="entry name" value="Chloro_AB-bd_pln"/>
</dbReference>
<keyword evidence="2" id="KW-0150">Chloroplast</keyword>
<dbReference type="Pfam" id="PF00504">
    <property type="entry name" value="Chloroa_b-bind"/>
    <property type="match status" value="1"/>
</dbReference>
<dbReference type="EMBL" id="CAUYUJ010021015">
    <property type="protein sequence ID" value="CAK0902016.1"/>
    <property type="molecule type" value="Genomic_DNA"/>
</dbReference>
<dbReference type="Gene3D" id="1.10.3460.10">
    <property type="entry name" value="Chlorophyll a/b binding protein domain"/>
    <property type="match status" value="1"/>
</dbReference>
<sequence>MFSCKVPGQGLLRVGATAPLGFFDPLGFCPLGDEANFRALRFKELKHGRVAMLASLGGVFEHYGRFPFLGFNEQQGGITDRMFEKPGTWAFQILVIMCAVVELGIWKEDPDREPGDFGDPAGFTKVFPYDEDMRNRELNNGRMAMFTAVGILAAEAFTGKDAVQQFGF</sequence>
<evidence type="ECO:0000256" key="1">
    <source>
        <dbReference type="ARBA" id="ARBA00004229"/>
    </source>
</evidence>
<dbReference type="InterPro" id="IPR022796">
    <property type="entry name" value="Chloroa_b-bind"/>
</dbReference>
<protein>
    <recommendedName>
        <fullName evidence="7">Chlorophyll a-b binding protein, chloroplastic</fullName>
    </recommendedName>
</protein>